<organism evidence="4">
    <name type="scientific">Sesamum latifolium</name>
    <dbReference type="NCBI Taxonomy" id="2727402"/>
    <lineage>
        <taxon>Eukaryota</taxon>
        <taxon>Viridiplantae</taxon>
        <taxon>Streptophyta</taxon>
        <taxon>Embryophyta</taxon>
        <taxon>Tracheophyta</taxon>
        <taxon>Spermatophyta</taxon>
        <taxon>Magnoliopsida</taxon>
        <taxon>eudicotyledons</taxon>
        <taxon>Gunneridae</taxon>
        <taxon>Pentapetalae</taxon>
        <taxon>asterids</taxon>
        <taxon>lamiids</taxon>
        <taxon>Lamiales</taxon>
        <taxon>Pedaliaceae</taxon>
        <taxon>Sesamum</taxon>
    </lineage>
</organism>
<dbReference type="InterPro" id="IPR012337">
    <property type="entry name" value="RNaseH-like_sf"/>
</dbReference>
<evidence type="ECO:0000313" key="4">
    <source>
        <dbReference type="EMBL" id="KAL0457635.1"/>
    </source>
</evidence>
<evidence type="ECO:0000256" key="2">
    <source>
        <dbReference type="SAM" id="MobiDB-lite"/>
    </source>
</evidence>
<dbReference type="Pfam" id="PF22936">
    <property type="entry name" value="Pol_BBD"/>
    <property type="match status" value="1"/>
</dbReference>
<dbReference type="GO" id="GO:0015074">
    <property type="term" value="P:DNA integration"/>
    <property type="evidence" value="ECO:0007669"/>
    <property type="project" value="InterPro"/>
</dbReference>
<dbReference type="Pfam" id="PF14223">
    <property type="entry name" value="Retrotran_gag_2"/>
    <property type="match status" value="1"/>
</dbReference>
<sequence>MHDNLIREYEKYPTAKELWEVLKVAYGSTSATRLRALTLRFNQYVLDPKHSMIQHLDVMKDMIRELQNAGCELSDEQQVLAVLRSLPEQTWGHVKLVLTHNEQIKTFDSVASHLKLEADRRESERAQQAAFVAHAGQRKPHKGKRWNKPNGAGPSQSQKQNLAPQDTGATKHVTRDRAGFVDYHRVPACSHYIAMGNGAQEEVLGIGSYQLKLSTGRELLLSDVQYAPNSILGHIGQERMTRLAREGLLGSLAKVNLPTCEPCMAGKACRKPFGKAKRATHPLELVHSDICGPMNVRARHGAFYFLTFIDDYSRYGSVYLLSHRSEALDCFKRFLAEVENQREVNLKVFRTDRGREYLSEQFKQICEDKGIIRQLTIPYTPQQNGVAERRNRTLLEMARSMMAQANLPISFWGDAILTAAYILNRVPSKSIPTTPYELWHGRKPNLEGLRPWGSAGFVHSTSHKYGKLGPRASKLIFIRYCEHSKGYVMYGEHPDKGMTEIESRDVDFLEEDFPSISEVKGNLELYELRDPQGGASITVEEVNVEEYLRRYEIEGESFMCASVDIDEPATYEEAVTSPNANEWITAMKEEMSSMAKNNVWELVDLPAGRKTIGNKWVLKVKRKADGSIDKFKARLVERLYSERGYRL</sequence>
<dbReference type="GO" id="GO:0008233">
    <property type="term" value="F:peptidase activity"/>
    <property type="evidence" value="ECO:0007669"/>
    <property type="project" value="UniProtKB-KW"/>
</dbReference>
<dbReference type="PANTHER" id="PTHR42648">
    <property type="entry name" value="TRANSPOSASE, PUTATIVE-RELATED"/>
    <property type="match status" value="1"/>
</dbReference>
<reference evidence="4" key="1">
    <citation type="submission" date="2020-06" db="EMBL/GenBank/DDBJ databases">
        <authorList>
            <person name="Li T."/>
            <person name="Hu X."/>
            <person name="Zhang T."/>
            <person name="Song X."/>
            <person name="Zhang H."/>
            <person name="Dai N."/>
            <person name="Sheng W."/>
            <person name="Hou X."/>
            <person name="Wei L."/>
        </authorList>
    </citation>
    <scope>NUCLEOTIDE SEQUENCE</scope>
    <source>
        <strain evidence="4">KEN1</strain>
        <tissue evidence="4">Leaf</tissue>
    </source>
</reference>
<dbReference type="InterPro" id="IPR039537">
    <property type="entry name" value="Retrotran_Ty1/copia-like"/>
</dbReference>
<dbReference type="PANTHER" id="PTHR42648:SF27">
    <property type="entry name" value="RNA-DIRECTED DNA POLYMERASE"/>
    <property type="match status" value="1"/>
</dbReference>
<reference evidence="4" key="2">
    <citation type="journal article" date="2024" name="Plant">
        <title>Genomic evolution and insights into agronomic trait innovations of Sesamum species.</title>
        <authorList>
            <person name="Miao H."/>
            <person name="Wang L."/>
            <person name="Qu L."/>
            <person name="Liu H."/>
            <person name="Sun Y."/>
            <person name="Le M."/>
            <person name="Wang Q."/>
            <person name="Wei S."/>
            <person name="Zheng Y."/>
            <person name="Lin W."/>
            <person name="Duan Y."/>
            <person name="Cao H."/>
            <person name="Xiong S."/>
            <person name="Wang X."/>
            <person name="Wei L."/>
            <person name="Li C."/>
            <person name="Ma Q."/>
            <person name="Ju M."/>
            <person name="Zhao R."/>
            <person name="Li G."/>
            <person name="Mu C."/>
            <person name="Tian Q."/>
            <person name="Mei H."/>
            <person name="Zhang T."/>
            <person name="Gao T."/>
            <person name="Zhang H."/>
        </authorList>
    </citation>
    <scope>NUCLEOTIDE SEQUENCE</scope>
    <source>
        <strain evidence="4">KEN1</strain>
    </source>
</reference>
<dbReference type="PROSITE" id="PS50994">
    <property type="entry name" value="INTEGRASE"/>
    <property type="match status" value="1"/>
</dbReference>
<feature type="compositionally biased region" description="Basic residues" evidence="2">
    <location>
        <begin position="136"/>
        <end position="147"/>
    </location>
</feature>
<dbReference type="InterPro" id="IPR001584">
    <property type="entry name" value="Integrase_cat-core"/>
</dbReference>
<accession>A0AAW2XZX4</accession>
<name>A0AAW2XZX4_9LAMI</name>
<dbReference type="Pfam" id="PF00665">
    <property type="entry name" value="rve"/>
    <property type="match status" value="1"/>
</dbReference>
<comment type="caution">
    <text evidence="4">The sequence shown here is derived from an EMBL/GenBank/DDBJ whole genome shotgun (WGS) entry which is preliminary data.</text>
</comment>
<evidence type="ECO:0000256" key="1">
    <source>
        <dbReference type="ARBA" id="ARBA00022670"/>
    </source>
</evidence>
<keyword evidence="1" id="KW-0378">Hydrolase</keyword>
<dbReference type="Gene3D" id="3.30.420.10">
    <property type="entry name" value="Ribonuclease H-like superfamily/Ribonuclease H"/>
    <property type="match status" value="1"/>
</dbReference>
<feature type="compositionally biased region" description="Polar residues" evidence="2">
    <location>
        <begin position="153"/>
        <end position="168"/>
    </location>
</feature>
<evidence type="ECO:0000259" key="3">
    <source>
        <dbReference type="PROSITE" id="PS50994"/>
    </source>
</evidence>
<dbReference type="Pfam" id="PF25597">
    <property type="entry name" value="SH3_retrovirus"/>
    <property type="match status" value="1"/>
</dbReference>
<dbReference type="InterPro" id="IPR036397">
    <property type="entry name" value="RNaseH_sf"/>
</dbReference>
<dbReference type="SUPFAM" id="SSF53098">
    <property type="entry name" value="Ribonuclease H-like"/>
    <property type="match status" value="1"/>
</dbReference>
<dbReference type="GO" id="GO:0003676">
    <property type="term" value="F:nucleic acid binding"/>
    <property type="evidence" value="ECO:0007669"/>
    <property type="project" value="InterPro"/>
</dbReference>
<dbReference type="GO" id="GO:0006508">
    <property type="term" value="P:proteolysis"/>
    <property type="evidence" value="ECO:0007669"/>
    <property type="project" value="UniProtKB-KW"/>
</dbReference>
<gene>
    <name evidence="4" type="ORF">Slati_0390700</name>
</gene>
<dbReference type="EMBL" id="JACGWN010000002">
    <property type="protein sequence ID" value="KAL0457635.1"/>
    <property type="molecule type" value="Genomic_DNA"/>
</dbReference>
<keyword evidence="1" id="KW-0645">Protease</keyword>
<dbReference type="InterPro" id="IPR054722">
    <property type="entry name" value="PolX-like_BBD"/>
</dbReference>
<feature type="region of interest" description="Disordered" evidence="2">
    <location>
        <begin position="125"/>
        <end position="175"/>
    </location>
</feature>
<dbReference type="AlphaFoldDB" id="A0AAW2XZX4"/>
<proteinExistence type="predicted"/>
<dbReference type="InterPro" id="IPR057670">
    <property type="entry name" value="SH3_retrovirus"/>
</dbReference>
<protein>
    <submittedName>
        <fullName evidence="4">Retrovirus-related Pol polyprotein from transposon TNT 1-94</fullName>
    </submittedName>
</protein>
<feature type="domain" description="Integrase catalytic" evidence="3">
    <location>
        <begin position="278"/>
        <end position="443"/>
    </location>
</feature>